<evidence type="ECO:0000256" key="8">
    <source>
        <dbReference type="ARBA" id="ARBA00022839"/>
    </source>
</evidence>
<dbReference type="PANTHER" id="PTHR30591:SF1">
    <property type="entry name" value="RECBCD ENZYME SUBUNIT RECC"/>
    <property type="match status" value="1"/>
</dbReference>
<evidence type="ECO:0000256" key="11">
    <source>
        <dbReference type="ARBA" id="ARBA00023014"/>
    </source>
</evidence>
<keyword evidence="5" id="KW-0227">DNA damage</keyword>
<dbReference type="GO" id="GO:0051539">
    <property type="term" value="F:4 iron, 4 sulfur cluster binding"/>
    <property type="evidence" value="ECO:0007669"/>
    <property type="project" value="UniProtKB-KW"/>
</dbReference>
<keyword evidence="8" id="KW-0269">Exonuclease</keyword>
<feature type="domain" description="ATP-dependent helicase/deoxyribonuclease subunit B N-terminal" evidence="15">
    <location>
        <begin position="6"/>
        <end position="295"/>
    </location>
</feature>
<evidence type="ECO:0000256" key="4">
    <source>
        <dbReference type="ARBA" id="ARBA00022741"/>
    </source>
</evidence>
<evidence type="ECO:0000256" key="12">
    <source>
        <dbReference type="ARBA" id="ARBA00023125"/>
    </source>
</evidence>
<dbReference type="InterPro" id="IPR011604">
    <property type="entry name" value="PDDEXK-like_dom_sf"/>
</dbReference>
<feature type="domain" description="PD-(D/E)XK endonuclease-like" evidence="14">
    <location>
        <begin position="765"/>
        <end position="1097"/>
    </location>
</feature>
<dbReference type="Proteomes" id="UP000236497">
    <property type="component" value="Unassembled WGS sequence"/>
</dbReference>
<keyword evidence="3" id="KW-0479">Metal-binding</keyword>
<dbReference type="InterPro" id="IPR038726">
    <property type="entry name" value="PDDEXK_AddAB-type"/>
</dbReference>
<reference evidence="16 17" key="1">
    <citation type="submission" date="2015-06" db="EMBL/GenBank/DDBJ databases">
        <authorList>
            <person name="Wibberg Daniel"/>
        </authorList>
    </citation>
    <scope>NUCLEOTIDE SEQUENCE [LARGE SCALE GENOMIC DNA]</scope>
    <source>
        <strain evidence="16 17">T3/55T</strain>
    </source>
</reference>
<keyword evidence="1" id="KW-0004">4Fe-4S</keyword>
<dbReference type="InterPro" id="IPR027417">
    <property type="entry name" value="P-loop_NTPase"/>
</dbReference>
<dbReference type="EC" id="3.1.-.-" evidence="16"/>
<dbReference type="NCBIfam" id="TIGR02773">
    <property type="entry name" value="addB_Gpos"/>
    <property type="match status" value="1"/>
</dbReference>
<sequence>MSLQLYLGSSGSGKSYQMYHRIIEESIQNPDTNYLIIVPEQFTLQTQKDIVTMHPNHGVMNVDILSFMRFAYRIFDEVGGNDYPVLEDTGKSMVIRKVVEEKKKDLILFGAGVRKSGFVNELKSLLSEFYQYNIRPDDFDKMMGIAEKKPVLRAKLKDIRTIYEGFAEFMRQRYITAEEILVVLGKVIDKSKWLKNSVVCFDGFTGFTPCQNEILAKIMRLAKKVIVTVTIDPREPIGDENAEYRLFGLSQKTIRKLYKIAEETDTLIEEPVYVQGKGYKVPYRFRNSPALAFLEHNLFRYPYGVFKEKQDEISIHSAKNPEGEIAFVVREIKRLVREEGYRYSDIAVVTGDIERYGRLAKYYFSREDIACFIDYKKEILGNPFVVFLRCATLIAEEDYSYESVFGYLRSGLSDITQEETDLLEDYVLAMGIRGANRYLKPFTRTFGRKKAVDLDEINAIRQKLIDEVHPLYEVLKDKDKTVRDYTKALYELGVRLNISEKLSKLCDDFKNLNLPLLAKEYEQVYRIVMDLYDQIVLLLGNEHLSLKEFNDILDAGFAEAKVGLIPPGMDEVVIGDTERTRLKDIRALFFVGVNEGIVPKVIGSGGILSDLERELLTENGIELAPTKRQQAFTGQFYIYLNVTKPKDKLYITFHRVNEEGKSVAPSYLIGKFKSYFSEMSIKNEDMQDKDLDHILGDGGIAYIAEGLRESRISDLFAEIFLYYKNDTERSRILEKMISGAFYSNREKGISRQAAYLLYGENLSGSVTRLERYAGCAFAHFMAYGLSLEERKEYKLAVPDIGNIFHNAIDEFSKMLSSSEYNWHTIPDEIRDDWAVLAVKKAVEDFEDGFLKSSKRNEYLIKRIERITIRTLWALCNQIRQGMFEPLGYEMHFNYLPDKDLLLKGRIDRLDIYEAEDKVYVRVIDYKSGATVFDFHSIYYGLQQQLAIYLSAALDFLSRKYNNKEIIPAGIFYYHIDDPIVAKTEQAAEEIYKSLKMNGLVNEDKEIIGLMDTKLLGPDGNLRSSVKSDIIPVETNKEGELTKRSSAANNKQLKALLRFVNSKLIEDKNRILEGDTRLNPYRMGEITACDFCEYKNACGFDPRLPGFFFRNLAKKPTDELKQEIWGDEEGTYGLDQSTTEGN</sequence>
<dbReference type="GO" id="GO:0004386">
    <property type="term" value="F:helicase activity"/>
    <property type="evidence" value="ECO:0007669"/>
    <property type="project" value="UniProtKB-KW"/>
</dbReference>
<dbReference type="EMBL" id="CVTD020000008">
    <property type="protein sequence ID" value="CRZ33438.1"/>
    <property type="molecule type" value="Genomic_DNA"/>
</dbReference>
<evidence type="ECO:0000256" key="6">
    <source>
        <dbReference type="ARBA" id="ARBA00022801"/>
    </source>
</evidence>
<name>A0A0H5ST10_HERHM</name>
<keyword evidence="2" id="KW-0540">Nuclease</keyword>
<keyword evidence="7 16" id="KW-0347">Helicase</keyword>
<dbReference type="AlphaFoldDB" id="A0A0H5ST10"/>
<evidence type="ECO:0000259" key="14">
    <source>
        <dbReference type="Pfam" id="PF12705"/>
    </source>
</evidence>
<dbReference type="PANTHER" id="PTHR30591">
    <property type="entry name" value="RECBCD ENZYME SUBUNIT RECC"/>
    <property type="match status" value="1"/>
</dbReference>
<dbReference type="GO" id="GO:0004527">
    <property type="term" value="F:exonuclease activity"/>
    <property type="evidence" value="ECO:0007669"/>
    <property type="project" value="UniProtKB-KW"/>
</dbReference>
<dbReference type="GO" id="GO:0046872">
    <property type="term" value="F:metal ion binding"/>
    <property type="evidence" value="ECO:0007669"/>
    <property type="project" value="UniProtKB-KW"/>
</dbReference>
<evidence type="ECO:0000256" key="13">
    <source>
        <dbReference type="ARBA" id="ARBA00023204"/>
    </source>
</evidence>
<evidence type="ECO:0000256" key="2">
    <source>
        <dbReference type="ARBA" id="ARBA00022722"/>
    </source>
</evidence>
<dbReference type="InterPro" id="IPR014140">
    <property type="entry name" value="DNA_helicase_suAddB"/>
</dbReference>
<dbReference type="Pfam" id="PF21445">
    <property type="entry name" value="ADDB_N"/>
    <property type="match status" value="1"/>
</dbReference>
<keyword evidence="12" id="KW-0238">DNA-binding</keyword>
<evidence type="ECO:0000313" key="16">
    <source>
        <dbReference type="EMBL" id="CRZ33438.1"/>
    </source>
</evidence>
<evidence type="ECO:0000256" key="9">
    <source>
        <dbReference type="ARBA" id="ARBA00022840"/>
    </source>
</evidence>
<dbReference type="Pfam" id="PF12705">
    <property type="entry name" value="PDDEXK_1"/>
    <property type="match status" value="1"/>
</dbReference>
<proteinExistence type="predicted"/>
<dbReference type="OrthoDB" id="9758506at2"/>
<organism evidence="16 17">
    <name type="scientific">Herbinix hemicellulosilytica</name>
    <dbReference type="NCBI Taxonomy" id="1564487"/>
    <lineage>
        <taxon>Bacteria</taxon>
        <taxon>Bacillati</taxon>
        <taxon>Bacillota</taxon>
        <taxon>Clostridia</taxon>
        <taxon>Lachnospirales</taxon>
        <taxon>Lachnospiraceae</taxon>
        <taxon>Herbinix</taxon>
    </lineage>
</organism>
<dbReference type="GO" id="GO:0005524">
    <property type="term" value="F:ATP binding"/>
    <property type="evidence" value="ECO:0007669"/>
    <property type="project" value="UniProtKB-KW"/>
</dbReference>
<evidence type="ECO:0000256" key="3">
    <source>
        <dbReference type="ARBA" id="ARBA00022723"/>
    </source>
</evidence>
<keyword evidence="11" id="KW-0411">Iron-sulfur</keyword>
<accession>A0A0H5ST10</accession>
<keyword evidence="9" id="KW-0067">ATP-binding</keyword>
<keyword evidence="13" id="KW-0234">DNA repair</keyword>
<dbReference type="InterPro" id="IPR049035">
    <property type="entry name" value="ADDB_N"/>
</dbReference>
<keyword evidence="4" id="KW-0547">Nucleotide-binding</keyword>
<evidence type="ECO:0000313" key="17">
    <source>
        <dbReference type="Proteomes" id="UP000236497"/>
    </source>
</evidence>
<dbReference type="SUPFAM" id="SSF52540">
    <property type="entry name" value="P-loop containing nucleoside triphosphate hydrolases"/>
    <property type="match status" value="1"/>
</dbReference>
<gene>
    <name evidence="16" type="primary">addB</name>
    <name evidence="16" type="ORF">HHT355_0226</name>
</gene>
<evidence type="ECO:0000256" key="10">
    <source>
        <dbReference type="ARBA" id="ARBA00023004"/>
    </source>
</evidence>
<evidence type="ECO:0000259" key="15">
    <source>
        <dbReference type="Pfam" id="PF21445"/>
    </source>
</evidence>
<evidence type="ECO:0000256" key="7">
    <source>
        <dbReference type="ARBA" id="ARBA00022806"/>
    </source>
</evidence>
<dbReference type="GO" id="GO:0003677">
    <property type="term" value="F:DNA binding"/>
    <property type="evidence" value="ECO:0007669"/>
    <property type="project" value="UniProtKB-KW"/>
</dbReference>
<dbReference type="RefSeq" id="WP_103201622.1">
    <property type="nucleotide sequence ID" value="NZ_CVTD020000008.1"/>
</dbReference>
<dbReference type="Gene3D" id="3.40.50.300">
    <property type="entry name" value="P-loop containing nucleotide triphosphate hydrolases"/>
    <property type="match status" value="4"/>
</dbReference>
<keyword evidence="17" id="KW-1185">Reference proteome</keyword>
<dbReference type="GO" id="GO:0000724">
    <property type="term" value="P:double-strand break repair via homologous recombination"/>
    <property type="evidence" value="ECO:0007669"/>
    <property type="project" value="InterPro"/>
</dbReference>
<evidence type="ECO:0000256" key="1">
    <source>
        <dbReference type="ARBA" id="ARBA00022485"/>
    </source>
</evidence>
<protein>
    <submittedName>
        <fullName evidence="16">ATP-dependent helicase/deoxyribonuclease subunit B</fullName>
        <ecNumber evidence="16">3.1.-.-</ecNumber>
    </submittedName>
</protein>
<evidence type="ECO:0000256" key="5">
    <source>
        <dbReference type="ARBA" id="ARBA00022763"/>
    </source>
</evidence>
<dbReference type="Gene3D" id="3.90.320.10">
    <property type="match status" value="1"/>
</dbReference>
<keyword evidence="6 16" id="KW-0378">Hydrolase</keyword>
<keyword evidence="10" id="KW-0408">Iron</keyword>